<reference evidence="3 4" key="1">
    <citation type="submission" date="2021-07" db="EMBL/GenBank/DDBJ databases">
        <title>Novel Helicobacter sp. Isolated from a cat.</title>
        <authorList>
            <person name="Rimbara E."/>
            <person name="Suzuki M."/>
        </authorList>
    </citation>
    <scope>NUCLEOTIDE SEQUENCE [LARGE SCALE GENOMIC DNA]</scope>
    <source>
        <strain evidence="4">NHP19-012</strain>
    </source>
</reference>
<feature type="compositionally biased region" description="Low complexity" evidence="1">
    <location>
        <begin position="248"/>
        <end position="260"/>
    </location>
</feature>
<name>A0ABM7SG45_9HELI</name>
<keyword evidence="2" id="KW-1133">Transmembrane helix</keyword>
<feature type="compositionally biased region" description="Basic and acidic residues" evidence="1">
    <location>
        <begin position="226"/>
        <end position="246"/>
    </location>
</feature>
<feature type="region of interest" description="Disordered" evidence="1">
    <location>
        <begin position="199"/>
        <end position="281"/>
    </location>
</feature>
<gene>
    <name evidence="3" type="ORF">NHP190012_04450</name>
</gene>
<keyword evidence="2" id="KW-0472">Membrane</keyword>
<evidence type="ECO:0000313" key="4">
    <source>
        <dbReference type="Proteomes" id="UP000826146"/>
    </source>
</evidence>
<dbReference type="RefSeq" id="WP_221272263.1">
    <property type="nucleotide sequence ID" value="NZ_AP024819.1"/>
</dbReference>
<dbReference type="Proteomes" id="UP000826146">
    <property type="component" value="Chromosome"/>
</dbReference>
<sequence length="377" mass="42596">MNEEEKSKQLDETLAFLAQKGIKTIVQETKLANPKIKAILAKDFDSMQRVHAVGFLQILEKEYGVDLSQWLVEYDQNLFAAKEGSKLAKDPKKEKPENPKQQEPQEVKGTEEQENLAQIRNIEQVESGLGTQEKPKEQLKESKKIKELGFEHSSPFLYTKRVGEPIVPTPKPKTPKLYFVLPSVLVVGLVAFFYLSHNRSSGDTQSQEDTATKVESLKPNKNIENQAKEPDKDPMASAHKNDDKVQETSTTSTTPSVASTDMIKDTALKTPKTAQTADNSNKEEAKYPTILITPKGDLWMEKIDLQTKQKSQAILKEPLTIDTQGHSWLLAFGNGHLSVEAEGKRLDFNRNRPVRLLYTPKKGFKRLSLIHYQERSQ</sequence>
<organism evidence="3 4">
    <name type="scientific">Helicobacter gastrofelis</name>
    <dbReference type="NCBI Taxonomy" id="2849642"/>
    <lineage>
        <taxon>Bacteria</taxon>
        <taxon>Pseudomonadati</taxon>
        <taxon>Campylobacterota</taxon>
        <taxon>Epsilonproteobacteria</taxon>
        <taxon>Campylobacterales</taxon>
        <taxon>Helicobacteraceae</taxon>
        <taxon>Helicobacter</taxon>
    </lineage>
</organism>
<keyword evidence="4" id="KW-1185">Reference proteome</keyword>
<proteinExistence type="predicted"/>
<protein>
    <submittedName>
        <fullName evidence="3">Sialidase A</fullName>
    </submittedName>
</protein>
<evidence type="ECO:0000256" key="1">
    <source>
        <dbReference type="SAM" id="MobiDB-lite"/>
    </source>
</evidence>
<evidence type="ECO:0000256" key="2">
    <source>
        <dbReference type="SAM" id="Phobius"/>
    </source>
</evidence>
<keyword evidence="2" id="KW-0812">Transmembrane</keyword>
<accession>A0ABM7SG45</accession>
<feature type="region of interest" description="Disordered" evidence="1">
    <location>
        <begin position="85"/>
        <end position="112"/>
    </location>
</feature>
<feature type="compositionally biased region" description="Basic and acidic residues" evidence="1">
    <location>
        <begin position="85"/>
        <end position="111"/>
    </location>
</feature>
<feature type="transmembrane region" description="Helical" evidence="2">
    <location>
        <begin position="177"/>
        <end position="195"/>
    </location>
</feature>
<feature type="compositionally biased region" description="Polar residues" evidence="1">
    <location>
        <begin position="199"/>
        <end position="209"/>
    </location>
</feature>
<dbReference type="EMBL" id="AP024819">
    <property type="protein sequence ID" value="BCZ18803.1"/>
    <property type="molecule type" value="Genomic_DNA"/>
</dbReference>
<evidence type="ECO:0000313" key="3">
    <source>
        <dbReference type="EMBL" id="BCZ18803.1"/>
    </source>
</evidence>